<sequence length="123" mass="13865">MHKGVCKMDILKALTENEFYLQKEDAILLFDLTGIIINGNRSAEELTGFSVGELCQSRLNSLVIEEKDSNILHYLLIRAEDGFTENTEMAIRNKSGERIDLAIEIAPLFVNDNVIGMYGTLKR</sequence>
<keyword evidence="3" id="KW-1185">Reference proteome</keyword>
<evidence type="ECO:0000313" key="3">
    <source>
        <dbReference type="Proteomes" id="UP000281498"/>
    </source>
</evidence>
<dbReference type="NCBIfam" id="TIGR00229">
    <property type="entry name" value="sensory_box"/>
    <property type="match status" value="1"/>
</dbReference>
<name>A0A3A9K4U4_9BACI</name>
<dbReference type="Pfam" id="PF13426">
    <property type="entry name" value="PAS_9"/>
    <property type="match status" value="1"/>
</dbReference>
<dbReference type="Gene3D" id="3.30.450.20">
    <property type="entry name" value="PAS domain"/>
    <property type="match status" value="1"/>
</dbReference>
<reference evidence="2 3" key="1">
    <citation type="submission" date="2017-10" db="EMBL/GenBank/DDBJ databases">
        <title>Bacillus sp. nov., a halophilic bacterium isolated from a Keqin Lake.</title>
        <authorList>
            <person name="Wang H."/>
        </authorList>
    </citation>
    <scope>NUCLEOTIDE SEQUENCE [LARGE SCALE GENOMIC DNA]</scope>
    <source>
        <strain evidence="2 3">KCTC 13187</strain>
    </source>
</reference>
<dbReference type="Proteomes" id="UP000281498">
    <property type="component" value="Unassembled WGS sequence"/>
</dbReference>
<dbReference type="EMBL" id="PDOE01000002">
    <property type="protein sequence ID" value="RKL68074.1"/>
    <property type="molecule type" value="Genomic_DNA"/>
</dbReference>
<dbReference type="InterPro" id="IPR035965">
    <property type="entry name" value="PAS-like_dom_sf"/>
</dbReference>
<dbReference type="CDD" id="cd00130">
    <property type="entry name" value="PAS"/>
    <property type="match status" value="1"/>
</dbReference>
<dbReference type="PROSITE" id="PS50112">
    <property type="entry name" value="PAS"/>
    <property type="match status" value="1"/>
</dbReference>
<organism evidence="2 3">
    <name type="scientific">Salipaludibacillus neizhouensis</name>
    <dbReference type="NCBI Taxonomy" id="885475"/>
    <lineage>
        <taxon>Bacteria</taxon>
        <taxon>Bacillati</taxon>
        <taxon>Bacillota</taxon>
        <taxon>Bacilli</taxon>
        <taxon>Bacillales</taxon>
        <taxon>Bacillaceae</taxon>
    </lineage>
</organism>
<dbReference type="InterPro" id="IPR000014">
    <property type="entry name" value="PAS"/>
</dbReference>
<protein>
    <recommendedName>
        <fullName evidence="1">PAS domain-containing protein</fullName>
    </recommendedName>
</protein>
<accession>A0A3A9K4U4</accession>
<evidence type="ECO:0000259" key="1">
    <source>
        <dbReference type="PROSITE" id="PS50112"/>
    </source>
</evidence>
<gene>
    <name evidence="2" type="ORF">CR203_06140</name>
</gene>
<dbReference type="AlphaFoldDB" id="A0A3A9K4U4"/>
<feature type="domain" description="PAS" evidence="1">
    <location>
        <begin position="25"/>
        <end position="54"/>
    </location>
</feature>
<dbReference type="OrthoDB" id="9790669at2"/>
<dbReference type="SUPFAM" id="SSF55785">
    <property type="entry name" value="PYP-like sensor domain (PAS domain)"/>
    <property type="match status" value="1"/>
</dbReference>
<comment type="caution">
    <text evidence="2">The sequence shown here is derived from an EMBL/GenBank/DDBJ whole genome shotgun (WGS) entry which is preliminary data.</text>
</comment>
<evidence type="ECO:0000313" key="2">
    <source>
        <dbReference type="EMBL" id="RKL68074.1"/>
    </source>
</evidence>
<proteinExistence type="predicted"/>